<dbReference type="Gramene" id="EES17431">
    <property type="protein sequence ID" value="EES17431"/>
    <property type="gene ID" value="SORBI_3008G179100"/>
</dbReference>
<accession>A0A921QGP4</accession>
<sequence>MPVATMVPIESYHLFIISSTSVTDCDSPNKTLQWKEKEKKLLGASGTHVVSRRATPEHNKQAIIILHGLAQNKSERDQEWQGMINDDGASE</sequence>
<gene>
    <name evidence="1" type="ORF">BDA96_08G196900</name>
</gene>
<evidence type="ECO:0000313" key="1">
    <source>
        <dbReference type="EMBL" id="KAG0521849.1"/>
    </source>
</evidence>
<name>A0A921QGP4_SORBI</name>
<reference evidence="1" key="2">
    <citation type="submission" date="2020-10" db="EMBL/GenBank/DDBJ databases">
        <authorList>
            <person name="Cooper E.A."/>
            <person name="Brenton Z.W."/>
            <person name="Flinn B.S."/>
            <person name="Jenkins J."/>
            <person name="Shu S."/>
            <person name="Flowers D."/>
            <person name="Luo F."/>
            <person name="Wang Y."/>
            <person name="Xia P."/>
            <person name="Barry K."/>
            <person name="Daum C."/>
            <person name="Lipzen A."/>
            <person name="Yoshinaga Y."/>
            <person name="Schmutz J."/>
            <person name="Saski C."/>
            <person name="Vermerris W."/>
            <person name="Kresovich S."/>
        </authorList>
    </citation>
    <scope>NUCLEOTIDE SEQUENCE</scope>
</reference>
<proteinExistence type="predicted"/>
<comment type="caution">
    <text evidence="1">The sequence shown here is derived from an EMBL/GenBank/DDBJ whole genome shotgun (WGS) entry which is preliminary data.</text>
</comment>
<dbReference type="AlphaFoldDB" id="A0A921QGP4"/>
<evidence type="ECO:0000313" key="2">
    <source>
        <dbReference type="Proteomes" id="UP000807115"/>
    </source>
</evidence>
<protein>
    <submittedName>
        <fullName evidence="1">Uncharacterized protein</fullName>
    </submittedName>
</protein>
<organism evidence="1 2">
    <name type="scientific">Sorghum bicolor</name>
    <name type="common">Sorghum</name>
    <name type="synonym">Sorghum vulgare</name>
    <dbReference type="NCBI Taxonomy" id="4558"/>
    <lineage>
        <taxon>Eukaryota</taxon>
        <taxon>Viridiplantae</taxon>
        <taxon>Streptophyta</taxon>
        <taxon>Embryophyta</taxon>
        <taxon>Tracheophyta</taxon>
        <taxon>Spermatophyta</taxon>
        <taxon>Magnoliopsida</taxon>
        <taxon>Liliopsida</taxon>
        <taxon>Poales</taxon>
        <taxon>Poaceae</taxon>
        <taxon>PACMAD clade</taxon>
        <taxon>Panicoideae</taxon>
        <taxon>Andropogonodae</taxon>
        <taxon>Andropogoneae</taxon>
        <taxon>Sorghinae</taxon>
        <taxon>Sorghum</taxon>
    </lineage>
</organism>
<dbReference type="Proteomes" id="UP000807115">
    <property type="component" value="Chromosome 8"/>
</dbReference>
<reference evidence="1" key="1">
    <citation type="journal article" date="2019" name="BMC Genomics">
        <title>A new reference genome for Sorghum bicolor reveals high levels of sequence similarity between sweet and grain genotypes: implications for the genetics of sugar metabolism.</title>
        <authorList>
            <person name="Cooper E.A."/>
            <person name="Brenton Z.W."/>
            <person name="Flinn B.S."/>
            <person name="Jenkins J."/>
            <person name="Shu S."/>
            <person name="Flowers D."/>
            <person name="Luo F."/>
            <person name="Wang Y."/>
            <person name="Xia P."/>
            <person name="Barry K."/>
            <person name="Daum C."/>
            <person name="Lipzen A."/>
            <person name="Yoshinaga Y."/>
            <person name="Schmutz J."/>
            <person name="Saski C."/>
            <person name="Vermerris W."/>
            <person name="Kresovich S."/>
        </authorList>
    </citation>
    <scope>NUCLEOTIDE SEQUENCE</scope>
</reference>
<dbReference type="EMBL" id="CM027687">
    <property type="protein sequence ID" value="KAG0521849.1"/>
    <property type="molecule type" value="Genomic_DNA"/>
</dbReference>